<dbReference type="InterPro" id="IPR016181">
    <property type="entry name" value="Acyl_CoA_acyltransferase"/>
</dbReference>
<reference evidence="2 3" key="1">
    <citation type="submission" date="2019-08" db="EMBL/GenBank/DDBJ databases">
        <title>In-depth cultivation of the pig gut microbiome towards novel bacterial diversity and tailored functional studies.</title>
        <authorList>
            <person name="Wylensek D."/>
            <person name="Hitch T.C.A."/>
            <person name="Clavel T."/>
        </authorList>
    </citation>
    <scope>NUCLEOTIDE SEQUENCE [LARGE SCALE GENOMIC DNA]</scope>
    <source>
        <strain evidence="2 3">SM-530-WT-4B</strain>
    </source>
</reference>
<gene>
    <name evidence="2" type="ORF">FYJ74_08805</name>
</gene>
<dbReference type="EMBL" id="VUNH01000009">
    <property type="protein sequence ID" value="MST56128.1"/>
    <property type="molecule type" value="Genomic_DNA"/>
</dbReference>
<dbReference type="GO" id="GO:0016747">
    <property type="term" value="F:acyltransferase activity, transferring groups other than amino-acyl groups"/>
    <property type="evidence" value="ECO:0007669"/>
    <property type="project" value="InterPro"/>
</dbReference>
<feature type="domain" description="N-acetyltransferase" evidence="1">
    <location>
        <begin position="8"/>
        <end position="158"/>
    </location>
</feature>
<name>A0A6L5YDI0_9BACT</name>
<keyword evidence="3" id="KW-1185">Reference proteome</keyword>
<proteinExistence type="predicted"/>
<dbReference type="InterPro" id="IPR000182">
    <property type="entry name" value="GNAT_dom"/>
</dbReference>
<sequence>MRMTRGEAEIMSFRAGDEREIPALVRSVYGGNYDRRFYEPSAIARMVGEGLFLVAARRGGRLVGMTGFRAEGSSNRRLFRTYRRMVAPEARGLGLARAMEDLGERFLIEEGLPEGFYAQVEASSPSNRLLSECGFALTAAEPAVGKRAAQTFLFKELEPVRGKLNENGSLAAAYTMADAPPVQRIDAARAGRGLFDALERLCREGKTLELFMPPPSEEDRERLRGLGFFSCGVARRWRPDGDGEIFMKTFARAELPAPPLQDERTLALWEAVRRGMKRVGL</sequence>
<accession>A0A6L5YDI0</accession>
<dbReference type="RefSeq" id="WP_154529213.1">
    <property type="nucleotide sequence ID" value="NZ_VUNH01000009.1"/>
</dbReference>
<keyword evidence="2" id="KW-0808">Transferase</keyword>
<dbReference type="AlphaFoldDB" id="A0A6L5YDI0"/>
<evidence type="ECO:0000313" key="3">
    <source>
        <dbReference type="Proteomes" id="UP000473699"/>
    </source>
</evidence>
<comment type="caution">
    <text evidence="2">The sequence shown here is derived from an EMBL/GenBank/DDBJ whole genome shotgun (WGS) entry which is preliminary data.</text>
</comment>
<dbReference type="Pfam" id="PF00583">
    <property type="entry name" value="Acetyltransf_1"/>
    <property type="match status" value="1"/>
</dbReference>
<dbReference type="SUPFAM" id="SSF55729">
    <property type="entry name" value="Acyl-CoA N-acyltransferases (Nat)"/>
    <property type="match status" value="1"/>
</dbReference>
<dbReference type="PROSITE" id="PS51186">
    <property type="entry name" value="GNAT"/>
    <property type="match status" value="1"/>
</dbReference>
<evidence type="ECO:0000259" key="1">
    <source>
        <dbReference type="PROSITE" id="PS51186"/>
    </source>
</evidence>
<dbReference type="Proteomes" id="UP000473699">
    <property type="component" value="Unassembled WGS sequence"/>
</dbReference>
<evidence type="ECO:0000313" key="2">
    <source>
        <dbReference type="EMBL" id="MST56128.1"/>
    </source>
</evidence>
<protein>
    <submittedName>
        <fullName evidence="2">GNAT family N-acetyltransferase</fullName>
    </submittedName>
</protein>
<organism evidence="2 3">
    <name type="scientific">Pyramidobacter porci</name>
    <dbReference type="NCBI Taxonomy" id="2605789"/>
    <lineage>
        <taxon>Bacteria</taxon>
        <taxon>Thermotogati</taxon>
        <taxon>Synergistota</taxon>
        <taxon>Synergistia</taxon>
        <taxon>Synergistales</taxon>
        <taxon>Dethiosulfovibrionaceae</taxon>
        <taxon>Pyramidobacter</taxon>
    </lineage>
</organism>
<dbReference type="Gene3D" id="3.40.630.30">
    <property type="match status" value="1"/>
</dbReference>